<dbReference type="EMBL" id="FNNO01000001">
    <property type="protein sequence ID" value="SDW10423.1"/>
    <property type="molecule type" value="Genomic_DNA"/>
</dbReference>
<dbReference type="RefSeq" id="WP_092721418.1">
    <property type="nucleotide sequence ID" value="NZ_FNNO01000001.1"/>
</dbReference>
<feature type="transmembrane region" description="Helical" evidence="1">
    <location>
        <begin position="12"/>
        <end position="38"/>
    </location>
</feature>
<dbReference type="Proteomes" id="UP000198711">
    <property type="component" value="Unassembled WGS sequence"/>
</dbReference>
<dbReference type="CDD" id="cd06577">
    <property type="entry name" value="PASTA_pknB"/>
    <property type="match status" value="3"/>
</dbReference>
<feature type="domain" description="PASTA" evidence="2">
    <location>
        <begin position="43"/>
        <end position="108"/>
    </location>
</feature>
<evidence type="ECO:0000259" key="2">
    <source>
        <dbReference type="PROSITE" id="PS51178"/>
    </source>
</evidence>
<dbReference type="SMART" id="SM00740">
    <property type="entry name" value="PASTA"/>
    <property type="match status" value="3"/>
</dbReference>
<dbReference type="Gene3D" id="3.30.10.20">
    <property type="match status" value="3"/>
</dbReference>
<feature type="domain" description="PASTA" evidence="2">
    <location>
        <begin position="110"/>
        <end position="180"/>
    </location>
</feature>
<dbReference type="Pfam" id="PF03793">
    <property type="entry name" value="PASTA"/>
    <property type="match status" value="2"/>
</dbReference>
<protein>
    <submittedName>
        <fullName evidence="3">PASTA domain, binds beta-lactams</fullName>
    </submittedName>
</protein>
<accession>A0A8X8LC87</accession>
<evidence type="ECO:0000256" key="1">
    <source>
        <dbReference type="SAM" id="Phobius"/>
    </source>
</evidence>
<sequence>MSNLVKRITGKSIWVNILAAIGILVVLLILFFSSLGWLTGYGKVEKVPSVTGQNVLAAQQILQAKGFDVVIQDSLYIDSIPKQAVIRQSPEADATVKSGRAVYLTVNRSIPPQVEMPNMAGFSIRSAEMYLRSLGLKLGEVTYKPDIARNSVLEQYYNGAQITAGTKIPLGSTISFVLGSGVGGSDIPVPDLVGMTLLEARTYLATVNVNIGSIVATDAVKDSAAAFIVKQSPTVLSDVLGPTGQKVPNKIRQGQVMDIYISSIAPVRDSTAAQTPVNH</sequence>
<reference evidence="3 4" key="1">
    <citation type="submission" date="2016-10" db="EMBL/GenBank/DDBJ databases">
        <authorList>
            <person name="Varghese N."/>
            <person name="Submissions S."/>
        </authorList>
    </citation>
    <scope>NUCLEOTIDE SEQUENCE [LARGE SCALE GENOMIC DNA]</scope>
    <source>
        <strain evidence="3 4">DSM 25353</strain>
    </source>
</reference>
<evidence type="ECO:0000313" key="4">
    <source>
        <dbReference type="Proteomes" id="UP000198711"/>
    </source>
</evidence>
<dbReference type="InterPro" id="IPR005543">
    <property type="entry name" value="PASTA_dom"/>
</dbReference>
<comment type="caution">
    <text evidence="3">The sequence shown here is derived from an EMBL/GenBank/DDBJ whole genome shotgun (WGS) entry which is preliminary data.</text>
</comment>
<keyword evidence="4" id="KW-1185">Reference proteome</keyword>
<keyword evidence="1" id="KW-1133">Transmembrane helix</keyword>
<keyword evidence="1" id="KW-0812">Transmembrane</keyword>
<proteinExistence type="predicted"/>
<organism evidence="3 4">
    <name type="scientific">Hydrobacter penzbergensis</name>
    <dbReference type="NCBI Taxonomy" id="1235997"/>
    <lineage>
        <taxon>Bacteria</taxon>
        <taxon>Pseudomonadati</taxon>
        <taxon>Bacteroidota</taxon>
        <taxon>Chitinophagia</taxon>
        <taxon>Chitinophagales</taxon>
        <taxon>Chitinophagaceae</taxon>
        <taxon>Hydrobacter</taxon>
    </lineage>
</organism>
<name>A0A8X8LC87_9BACT</name>
<evidence type="ECO:0000313" key="3">
    <source>
        <dbReference type="EMBL" id="SDW10423.1"/>
    </source>
</evidence>
<keyword evidence="1" id="KW-0472">Membrane</keyword>
<gene>
    <name evidence="3" type="ORF">SAMN05444410_101247</name>
</gene>
<dbReference type="AlphaFoldDB" id="A0A8X8LC87"/>
<dbReference type="PROSITE" id="PS51178">
    <property type="entry name" value="PASTA"/>
    <property type="match status" value="2"/>
</dbReference>